<evidence type="ECO:0000313" key="4">
    <source>
        <dbReference type="EMBL" id="EAN33860.1"/>
    </source>
</evidence>
<name>Q4N848_THEPA</name>
<dbReference type="eggNOG" id="KOG2111">
    <property type="taxonomic scope" value="Eukaryota"/>
</dbReference>
<keyword evidence="2" id="KW-0677">Repeat</keyword>
<dbReference type="InterPro" id="IPR015943">
    <property type="entry name" value="WD40/YVTN_repeat-like_dom_sf"/>
</dbReference>
<dbReference type="FunCoup" id="Q4N848">
    <property type="interactions" value="233"/>
</dbReference>
<organism evidence="4 5">
    <name type="scientific">Theileria parva</name>
    <name type="common">East coast fever infection agent</name>
    <dbReference type="NCBI Taxonomy" id="5875"/>
    <lineage>
        <taxon>Eukaryota</taxon>
        <taxon>Sar</taxon>
        <taxon>Alveolata</taxon>
        <taxon>Apicomplexa</taxon>
        <taxon>Aconoidasida</taxon>
        <taxon>Piroplasmida</taxon>
        <taxon>Theileriidae</taxon>
        <taxon>Theileria</taxon>
    </lineage>
</organism>
<dbReference type="Proteomes" id="UP000001949">
    <property type="component" value="Unassembled WGS sequence"/>
</dbReference>
<evidence type="ECO:0000256" key="1">
    <source>
        <dbReference type="ARBA" id="ARBA00022574"/>
    </source>
</evidence>
<dbReference type="InterPro" id="IPR048720">
    <property type="entry name" value="PROPPIN"/>
</dbReference>
<dbReference type="PANTHER" id="PTHR11227">
    <property type="entry name" value="WD-REPEAT PROTEIN INTERACTING WITH PHOSPHOINOSIDES WIPI -RELATED"/>
    <property type="match status" value="1"/>
</dbReference>
<dbReference type="VEuPathDB" id="PiroplasmaDB:TpMuguga_01g00622"/>
<evidence type="ECO:0000256" key="2">
    <source>
        <dbReference type="ARBA" id="ARBA00022737"/>
    </source>
</evidence>
<dbReference type="InterPro" id="IPR036322">
    <property type="entry name" value="WD40_repeat_dom_sf"/>
</dbReference>
<proteinExistence type="inferred from homology"/>
<dbReference type="InterPro" id="IPR001680">
    <property type="entry name" value="WD40_rpt"/>
</dbReference>
<comment type="similarity">
    <text evidence="3">Belongs to the WD repeat PROPPIN family.</text>
</comment>
<protein>
    <submittedName>
        <fullName evidence="4">Uncharacterized protein</fullName>
    </submittedName>
</protein>
<gene>
    <name evidence="4" type="ordered locus">TP01_0622</name>
</gene>
<comment type="caution">
    <text evidence="4">The sequence shown here is derived from an EMBL/GenBank/DDBJ whole genome shotgun (WGS) entry which is preliminary data.</text>
</comment>
<dbReference type="SMART" id="SM00320">
    <property type="entry name" value="WD40"/>
    <property type="match status" value="2"/>
</dbReference>
<dbReference type="OMA" id="FIKPWKQ"/>
<keyword evidence="1" id="KW-0853">WD repeat</keyword>
<dbReference type="GeneID" id="3503543"/>
<keyword evidence="5" id="KW-1185">Reference proteome</keyword>
<evidence type="ECO:0000313" key="5">
    <source>
        <dbReference type="Proteomes" id="UP000001949"/>
    </source>
</evidence>
<dbReference type="GO" id="GO:0005737">
    <property type="term" value="C:cytoplasm"/>
    <property type="evidence" value="ECO:0007669"/>
    <property type="project" value="UniProtKB-ARBA"/>
</dbReference>
<dbReference type="Gene3D" id="2.130.10.10">
    <property type="entry name" value="YVTN repeat-like/Quinoprotein amine dehydrogenase"/>
    <property type="match status" value="1"/>
</dbReference>
<dbReference type="InParanoid" id="Q4N848"/>
<dbReference type="AlphaFoldDB" id="Q4N848"/>
<dbReference type="SUPFAM" id="SSF50978">
    <property type="entry name" value="WD40 repeat-like"/>
    <property type="match status" value="1"/>
</dbReference>
<sequence>MSFNDARFNQDGTCICVANDHGFKILNTNPLVITCDRDLRNKNVGSIGIAEMLYRSNLLALVGNGEYYDIRKGAMRSVHKFIKPWKQNVVTVWDDKKHVEVVQLVFNDSILNIKLMHDMLVVVLKYRVYVYQMSDVSLLDCSSTIYNLLGIVSTSSSKSLNIIAYPGKLRGTVIVQLYTKLKGKSVFSEEDELFSSEQNRETPVNCMETFDLSEVLESGEEVGGYKKVVLKMKLHRSEITAVGLSPNGYLLATSSQEGQFIKLFDTLSGELIQVFRKTNRFGRVTKCLIDKDSRWLAVVTDRPKLYVYEIDQEAIRDCEFGNQRRKVNFANSCIVDINNDHSNVGKYFKMYKYSMTNPATKCGYDKFCNKIVNKTVMLLNSFTYICSYRPMNKENILDCAFMEGESMGVVLQSGKALKLYFNPCKSTQLKVLFYHYL</sequence>
<evidence type="ECO:0000256" key="3">
    <source>
        <dbReference type="ARBA" id="ARBA00025740"/>
    </source>
</evidence>
<dbReference type="KEGG" id="tpv:TP01_0622"/>
<accession>Q4N848</accession>
<dbReference type="EMBL" id="AAGK01000001">
    <property type="protein sequence ID" value="EAN33860.1"/>
    <property type="molecule type" value="Genomic_DNA"/>
</dbReference>
<dbReference type="STRING" id="5875.Q4N848"/>
<reference evidence="4 5" key="1">
    <citation type="journal article" date="2005" name="Science">
        <title>Genome sequence of Theileria parva, a bovine pathogen that transforms lymphocytes.</title>
        <authorList>
            <person name="Gardner M.J."/>
            <person name="Bishop R."/>
            <person name="Shah T."/>
            <person name="de Villiers E.P."/>
            <person name="Carlton J.M."/>
            <person name="Hall N."/>
            <person name="Ren Q."/>
            <person name="Paulsen I.T."/>
            <person name="Pain A."/>
            <person name="Berriman M."/>
            <person name="Wilson R.J.M."/>
            <person name="Sato S."/>
            <person name="Ralph S.A."/>
            <person name="Mann D.J."/>
            <person name="Xiong Z."/>
            <person name="Shallom S.J."/>
            <person name="Weidman J."/>
            <person name="Jiang L."/>
            <person name="Lynn J."/>
            <person name="Weaver B."/>
            <person name="Shoaibi A."/>
            <person name="Domingo A.R."/>
            <person name="Wasawo D."/>
            <person name="Crabtree J."/>
            <person name="Wortman J.R."/>
            <person name="Haas B."/>
            <person name="Angiuoli S.V."/>
            <person name="Creasy T.H."/>
            <person name="Lu C."/>
            <person name="Suh B."/>
            <person name="Silva J.C."/>
            <person name="Utterback T.R."/>
            <person name="Feldblyum T.V."/>
            <person name="Pertea M."/>
            <person name="Allen J."/>
            <person name="Nierman W.C."/>
            <person name="Taracha E.L.N."/>
            <person name="Salzberg S.L."/>
            <person name="White O.R."/>
            <person name="Fitzhugh H.A."/>
            <person name="Morzaria S."/>
            <person name="Venter J.C."/>
            <person name="Fraser C.M."/>
            <person name="Nene V."/>
        </authorList>
    </citation>
    <scope>NUCLEOTIDE SEQUENCE [LARGE SCALE GENOMIC DNA]</scope>
    <source>
        <strain evidence="4 5">Muguga</strain>
    </source>
</reference>